<accession>A0A9P6NRM7</accession>
<dbReference type="EMBL" id="MU167231">
    <property type="protein sequence ID" value="KAG0148984.1"/>
    <property type="molecule type" value="Genomic_DNA"/>
</dbReference>
<reference evidence="2" key="1">
    <citation type="submission" date="2013-11" db="EMBL/GenBank/DDBJ databases">
        <title>Genome sequence of the fusiform rust pathogen reveals effectors for host alternation and coevolution with pine.</title>
        <authorList>
            <consortium name="DOE Joint Genome Institute"/>
            <person name="Smith K."/>
            <person name="Pendleton A."/>
            <person name="Kubisiak T."/>
            <person name="Anderson C."/>
            <person name="Salamov A."/>
            <person name="Aerts A."/>
            <person name="Riley R."/>
            <person name="Clum A."/>
            <person name="Lindquist E."/>
            <person name="Ence D."/>
            <person name="Campbell M."/>
            <person name="Kronenberg Z."/>
            <person name="Feau N."/>
            <person name="Dhillon B."/>
            <person name="Hamelin R."/>
            <person name="Burleigh J."/>
            <person name="Smith J."/>
            <person name="Yandell M."/>
            <person name="Nelson C."/>
            <person name="Grigoriev I."/>
            <person name="Davis J."/>
        </authorList>
    </citation>
    <scope>NUCLEOTIDE SEQUENCE</scope>
    <source>
        <strain evidence="2">G11</strain>
    </source>
</reference>
<protein>
    <recommendedName>
        <fullName evidence="1">DDE-1 domain-containing protein</fullName>
    </recommendedName>
</protein>
<evidence type="ECO:0000313" key="3">
    <source>
        <dbReference type="Proteomes" id="UP000886653"/>
    </source>
</evidence>
<keyword evidence="3" id="KW-1185">Reference proteome</keyword>
<dbReference type="Proteomes" id="UP000886653">
    <property type="component" value="Unassembled WGS sequence"/>
</dbReference>
<sequence length="71" mass="7997">NLTNIHIYFIPPNLTSHLQPCDAGLIATWKSHYQCDTISLVIAKYKDSPLMSTKEVYCLPLLDAMKMADLS</sequence>
<gene>
    <name evidence="2" type="ORF">CROQUDRAFT_40446</name>
</gene>
<name>A0A9P6NRM7_9BASI</name>
<dbReference type="InterPro" id="IPR004875">
    <property type="entry name" value="DDE_SF_endonuclease_dom"/>
</dbReference>
<dbReference type="Pfam" id="PF03184">
    <property type="entry name" value="DDE_1"/>
    <property type="match status" value="1"/>
</dbReference>
<evidence type="ECO:0000313" key="2">
    <source>
        <dbReference type="EMBL" id="KAG0148984.1"/>
    </source>
</evidence>
<dbReference type="OrthoDB" id="162969at2759"/>
<proteinExistence type="predicted"/>
<feature type="non-terminal residue" evidence="2">
    <location>
        <position position="1"/>
    </location>
</feature>
<organism evidence="2 3">
    <name type="scientific">Cronartium quercuum f. sp. fusiforme G11</name>
    <dbReference type="NCBI Taxonomy" id="708437"/>
    <lineage>
        <taxon>Eukaryota</taxon>
        <taxon>Fungi</taxon>
        <taxon>Dikarya</taxon>
        <taxon>Basidiomycota</taxon>
        <taxon>Pucciniomycotina</taxon>
        <taxon>Pucciniomycetes</taxon>
        <taxon>Pucciniales</taxon>
        <taxon>Coleosporiaceae</taxon>
        <taxon>Cronartium</taxon>
    </lineage>
</organism>
<feature type="domain" description="DDE-1" evidence="1">
    <location>
        <begin position="2"/>
        <end position="67"/>
    </location>
</feature>
<comment type="caution">
    <text evidence="2">The sequence shown here is derived from an EMBL/GenBank/DDBJ whole genome shotgun (WGS) entry which is preliminary data.</text>
</comment>
<dbReference type="AlphaFoldDB" id="A0A9P6NRM7"/>
<dbReference type="GO" id="GO:0003676">
    <property type="term" value="F:nucleic acid binding"/>
    <property type="evidence" value="ECO:0007669"/>
    <property type="project" value="InterPro"/>
</dbReference>
<evidence type="ECO:0000259" key="1">
    <source>
        <dbReference type="Pfam" id="PF03184"/>
    </source>
</evidence>